<dbReference type="STRING" id="652787.SAMN05216490_1742"/>
<feature type="transmembrane region" description="Helical" evidence="7">
    <location>
        <begin position="12"/>
        <end position="29"/>
    </location>
</feature>
<evidence type="ECO:0000256" key="3">
    <source>
        <dbReference type="ARBA" id="ARBA00022475"/>
    </source>
</evidence>
<evidence type="ECO:0000256" key="2">
    <source>
        <dbReference type="ARBA" id="ARBA00009298"/>
    </source>
</evidence>
<dbReference type="GO" id="GO:0005886">
    <property type="term" value="C:plasma membrane"/>
    <property type="evidence" value="ECO:0007669"/>
    <property type="project" value="UniProtKB-SubCell"/>
</dbReference>
<dbReference type="EMBL" id="LT629740">
    <property type="protein sequence ID" value="SDS75205.1"/>
    <property type="molecule type" value="Genomic_DNA"/>
</dbReference>
<dbReference type="AlphaFoldDB" id="A0A1H1URS3"/>
<dbReference type="PANTHER" id="PTHR33778">
    <property type="entry name" value="PROTEIN MGTC"/>
    <property type="match status" value="1"/>
</dbReference>
<comment type="subcellular location">
    <subcellularLocation>
        <location evidence="1">Cell membrane</location>
        <topology evidence="1">Multi-pass membrane protein</topology>
    </subcellularLocation>
</comment>
<reference evidence="9 10" key="1">
    <citation type="submission" date="2016-10" db="EMBL/GenBank/DDBJ databases">
        <authorList>
            <person name="de Groot N.N."/>
        </authorList>
    </citation>
    <scope>NUCLEOTIDE SEQUENCE [LARGE SCALE GENOMIC DNA]</scope>
    <source>
        <strain evidence="9 10">MP1X4</strain>
    </source>
</reference>
<protein>
    <submittedName>
        <fullName evidence="9">Putative Mg2+ transporter-C (MgtC) family protein</fullName>
    </submittedName>
</protein>
<evidence type="ECO:0000313" key="10">
    <source>
        <dbReference type="Proteomes" id="UP000199679"/>
    </source>
</evidence>
<name>A0A1H1URS3_MUCMA</name>
<dbReference type="Proteomes" id="UP000199679">
    <property type="component" value="Chromosome I"/>
</dbReference>
<feature type="transmembrane region" description="Helical" evidence="7">
    <location>
        <begin position="36"/>
        <end position="54"/>
    </location>
</feature>
<evidence type="ECO:0000313" key="9">
    <source>
        <dbReference type="EMBL" id="SDS75205.1"/>
    </source>
</evidence>
<evidence type="ECO:0000256" key="7">
    <source>
        <dbReference type="SAM" id="Phobius"/>
    </source>
</evidence>
<feature type="transmembrane region" description="Helical" evidence="7">
    <location>
        <begin position="84"/>
        <end position="103"/>
    </location>
</feature>
<keyword evidence="10" id="KW-1185">Reference proteome</keyword>
<evidence type="ECO:0000256" key="6">
    <source>
        <dbReference type="ARBA" id="ARBA00023136"/>
    </source>
</evidence>
<feature type="transmembrane region" description="Helical" evidence="7">
    <location>
        <begin position="60"/>
        <end position="79"/>
    </location>
</feature>
<keyword evidence="6 7" id="KW-0472">Membrane</keyword>
<evidence type="ECO:0000259" key="8">
    <source>
        <dbReference type="Pfam" id="PF02308"/>
    </source>
</evidence>
<evidence type="ECO:0000256" key="5">
    <source>
        <dbReference type="ARBA" id="ARBA00022989"/>
    </source>
</evidence>
<organism evidence="9 10">
    <name type="scientific">Mucilaginibacter mallensis</name>
    <dbReference type="NCBI Taxonomy" id="652787"/>
    <lineage>
        <taxon>Bacteria</taxon>
        <taxon>Pseudomonadati</taxon>
        <taxon>Bacteroidota</taxon>
        <taxon>Sphingobacteriia</taxon>
        <taxon>Sphingobacteriales</taxon>
        <taxon>Sphingobacteriaceae</taxon>
        <taxon>Mucilaginibacter</taxon>
    </lineage>
</organism>
<accession>A0A1H1URS3</accession>
<evidence type="ECO:0000256" key="4">
    <source>
        <dbReference type="ARBA" id="ARBA00022692"/>
    </source>
</evidence>
<feature type="transmembrane region" description="Helical" evidence="7">
    <location>
        <begin position="109"/>
        <end position="129"/>
    </location>
</feature>
<dbReference type="PRINTS" id="PR01837">
    <property type="entry name" value="MGTCSAPBPROT"/>
</dbReference>
<dbReference type="PANTHER" id="PTHR33778:SF1">
    <property type="entry name" value="MAGNESIUM TRANSPORTER YHID-RELATED"/>
    <property type="match status" value="1"/>
</dbReference>
<feature type="domain" description="MgtC/SapB/SrpB/YhiD N-terminal" evidence="8">
    <location>
        <begin position="16"/>
        <end position="131"/>
    </location>
</feature>
<gene>
    <name evidence="9" type="ORF">SAMN05216490_1742</name>
</gene>
<dbReference type="InterPro" id="IPR003416">
    <property type="entry name" value="MgtC/SapB/SrpB/YhiD_fam"/>
</dbReference>
<keyword evidence="4 7" id="KW-0812">Transmembrane</keyword>
<comment type="similarity">
    <text evidence="2">Belongs to the MgtC/SapB family.</text>
</comment>
<keyword evidence="5 7" id="KW-1133">Transmembrane helix</keyword>
<keyword evidence="3" id="KW-1003">Cell membrane</keyword>
<sequence length="209" mass="22720">MPQHFHLVPDDLLRIAIAILCGGILGIERQYKNKTAGFRTIILICLGSAIFTMIAQRAGLGVNINVITGIGFIGAGVIFKDNIAVSGLTTAAVIWISAAIGMAVGAGDYTLGIVTSVITILVLTLFHILENYLDKIHHDKLYSIVFTGTDYDNLLALEETIKEHHLTSYRKKISKDGNCLEAAIVVTGHKKHIGKLDKELLLQPNIKSF</sequence>
<dbReference type="Pfam" id="PF02308">
    <property type="entry name" value="MgtC"/>
    <property type="match status" value="1"/>
</dbReference>
<proteinExistence type="inferred from homology"/>
<evidence type="ECO:0000256" key="1">
    <source>
        <dbReference type="ARBA" id="ARBA00004651"/>
    </source>
</evidence>
<dbReference type="InterPro" id="IPR049177">
    <property type="entry name" value="MgtC_SapB_SrpB_YhiD_N"/>
</dbReference>
<dbReference type="RefSeq" id="WP_091371300.1">
    <property type="nucleotide sequence ID" value="NZ_LT629740.1"/>
</dbReference>
<dbReference type="OrthoDB" id="9811198at2"/>